<evidence type="ECO:0000259" key="2">
    <source>
        <dbReference type="PROSITE" id="PS50172"/>
    </source>
</evidence>
<reference evidence="3 5" key="1">
    <citation type="journal article" date="2007" name="Nature">
        <title>Evolution of genes and genomes on the Drosophila phylogeny.</title>
        <authorList>
            <consortium name="Drosophila 12 Genomes Consortium"/>
            <person name="Clark A.G."/>
            <person name="Eisen M.B."/>
            <person name="Smith D.R."/>
            <person name="Bergman C.M."/>
            <person name="Oliver B."/>
            <person name="Markow T.A."/>
            <person name="Kaufman T.C."/>
            <person name="Kellis M."/>
            <person name="Gelbart W."/>
            <person name="Iyer V.N."/>
            <person name="Pollard D.A."/>
            <person name="Sackton T.B."/>
            <person name="Larracuente A.M."/>
            <person name="Singh N.D."/>
            <person name="Abad J.P."/>
            <person name="Abt D.N."/>
            <person name="Adryan B."/>
            <person name="Aguade M."/>
            <person name="Akashi H."/>
            <person name="Anderson W.W."/>
            <person name="Aquadro C.F."/>
            <person name="Ardell D.H."/>
            <person name="Arguello R."/>
            <person name="Artieri C.G."/>
            <person name="Barbash D.A."/>
            <person name="Barker D."/>
            <person name="Barsanti P."/>
            <person name="Batterham P."/>
            <person name="Batzoglou S."/>
            <person name="Begun D."/>
            <person name="Bhutkar A."/>
            <person name="Blanco E."/>
            <person name="Bosak S.A."/>
            <person name="Bradley R.K."/>
            <person name="Brand A.D."/>
            <person name="Brent M.R."/>
            <person name="Brooks A.N."/>
            <person name="Brown R.H."/>
            <person name="Butlin R.K."/>
            <person name="Caggese C."/>
            <person name="Calvi B.R."/>
            <person name="Bernardo de Carvalho A."/>
            <person name="Caspi A."/>
            <person name="Castrezana S."/>
            <person name="Celniker S.E."/>
            <person name="Chang J.L."/>
            <person name="Chapple C."/>
            <person name="Chatterji S."/>
            <person name="Chinwalla A."/>
            <person name="Civetta A."/>
            <person name="Clifton S.W."/>
            <person name="Comeron J.M."/>
            <person name="Costello J.C."/>
            <person name="Coyne J.A."/>
            <person name="Daub J."/>
            <person name="David R.G."/>
            <person name="Delcher A.L."/>
            <person name="Delehaunty K."/>
            <person name="Do C.B."/>
            <person name="Ebling H."/>
            <person name="Edwards K."/>
            <person name="Eickbush T."/>
            <person name="Evans J.D."/>
            <person name="Filipski A."/>
            <person name="Findeiss S."/>
            <person name="Freyhult E."/>
            <person name="Fulton L."/>
            <person name="Fulton R."/>
            <person name="Garcia A.C."/>
            <person name="Gardiner A."/>
            <person name="Garfield D.A."/>
            <person name="Garvin B.E."/>
            <person name="Gibson G."/>
            <person name="Gilbert D."/>
            <person name="Gnerre S."/>
            <person name="Godfrey J."/>
            <person name="Good R."/>
            <person name="Gotea V."/>
            <person name="Gravely B."/>
            <person name="Greenberg A.J."/>
            <person name="Griffiths-Jones S."/>
            <person name="Gross S."/>
            <person name="Guigo R."/>
            <person name="Gustafson E.A."/>
            <person name="Haerty W."/>
            <person name="Hahn M.W."/>
            <person name="Halligan D.L."/>
            <person name="Halpern A.L."/>
            <person name="Halter G.M."/>
            <person name="Han M.V."/>
            <person name="Heger A."/>
            <person name="Hillier L."/>
            <person name="Hinrichs A.S."/>
            <person name="Holmes I."/>
            <person name="Hoskins R.A."/>
            <person name="Hubisz M.J."/>
            <person name="Hultmark D."/>
            <person name="Huntley M.A."/>
            <person name="Jaffe D.B."/>
            <person name="Jagadeeshan S."/>
            <person name="Jeck W.R."/>
            <person name="Johnson J."/>
            <person name="Jones C.D."/>
            <person name="Jordan W.C."/>
            <person name="Karpen G.H."/>
            <person name="Kataoka E."/>
            <person name="Keightley P.D."/>
            <person name="Kheradpour P."/>
            <person name="Kirkness E.F."/>
            <person name="Koerich L.B."/>
            <person name="Kristiansen K."/>
            <person name="Kudrna D."/>
            <person name="Kulathinal R.J."/>
            <person name="Kumar S."/>
            <person name="Kwok R."/>
            <person name="Lander E."/>
            <person name="Langley C.H."/>
            <person name="Lapoint R."/>
            <person name="Lazzaro B.P."/>
            <person name="Lee S.J."/>
            <person name="Levesque L."/>
            <person name="Li R."/>
            <person name="Lin C.F."/>
            <person name="Lin M.F."/>
            <person name="Lindblad-Toh K."/>
            <person name="Llopart A."/>
            <person name="Long M."/>
            <person name="Low L."/>
            <person name="Lozovsky E."/>
            <person name="Lu J."/>
            <person name="Luo M."/>
            <person name="Machado C.A."/>
            <person name="Makalowski W."/>
            <person name="Marzo M."/>
            <person name="Matsuda M."/>
            <person name="Matzkin L."/>
            <person name="McAllister B."/>
            <person name="McBride C.S."/>
            <person name="McKernan B."/>
            <person name="McKernan K."/>
            <person name="Mendez-Lago M."/>
            <person name="Minx P."/>
            <person name="Mollenhauer M.U."/>
            <person name="Montooth K."/>
            <person name="Mount S.M."/>
            <person name="Mu X."/>
            <person name="Myers E."/>
            <person name="Negre B."/>
            <person name="Newfeld S."/>
            <person name="Nielsen R."/>
            <person name="Noor M.A."/>
            <person name="O'Grady P."/>
            <person name="Pachter L."/>
            <person name="Papaceit M."/>
            <person name="Parisi M.J."/>
            <person name="Parisi M."/>
            <person name="Parts L."/>
            <person name="Pedersen J.S."/>
            <person name="Pesole G."/>
            <person name="Phillippy A.M."/>
            <person name="Ponting C.P."/>
            <person name="Pop M."/>
            <person name="Porcelli D."/>
            <person name="Powell J.R."/>
            <person name="Prohaska S."/>
            <person name="Pruitt K."/>
            <person name="Puig M."/>
            <person name="Quesneville H."/>
            <person name="Ram K.R."/>
            <person name="Rand D."/>
            <person name="Rasmussen M.D."/>
            <person name="Reed L.K."/>
            <person name="Reenan R."/>
            <person name="Reily A."/>
            <person name="Remington K.A."/>
            <person name="Rieger T.T."/>
            <person name="Ritchie M.G."/>
            <person name="Robin C."/>
            <person name="Rogers Y.H."/>
            <person name="Rohde C."/>
            <person name="Rozas J."/>
            <person name="Rubenfield M.J."/>
            <person name="Ruiz A."/>
            <person name="Russo S."/>
            <person name="Salzberg S.L."/>
            <person name="Sanchez-Gracia A."/>
            <person name="Saranga D.J."/>
            <person name="Sato H."/>
            <person name="Schaeffer S.W."/>
            <person name="Schatz M.C."/>
            <person name="Schlenke T."/>
            <person name="Schwartz R."/>
            <person name="Segarra C."/>
            <person name="Singh R.S."/>
            <person name="Sirot L."/>
            <person name="Sirota M."/>
            <person name="Sisneros N.B."/>
            <person name="Smith C.D."/>
            <person name="Smith T.F."/>
            <person name="Spieth J."/>
            <person name="Stage D.E."/>
            <person name="Stark A."/>
            <person name="Stephan W."/>
            <person name="Strausberg R.L."/>
            <person name="Strempel S."/>
            <person name="Sturgill D."/>
            <person name="Sutton G."/>
            <person name="Sutton G.G."/>
            <person name="Tao W."/>
            <person name="Teichmann S."/>
            <person name="Tobari Y.N."/>
            <person name="Tomimura Y."/>
            <person name="Tsolas J.M."/>
            <person name="Valente V.L."/>
            <person name="Venter E."/>
            <person name="Venter J.C."/>
            <person name="Vicario S."/>
            <person name="Vieira F.G."/>
            <person name="Vilella A.J."/>
            <person name="Villasante A."/>
            <person name="Walenz B."/>
            <person name="Wang J."/>
            <person name="Wasserman M."/>
            <person name="Watts T."/>
            <person name="Wilson D."/>
            <person name="Wilson R.K."/>
            <person name="Wing R.A."/>
            <person name="Wolfner M.F."/>
            <person name="Wong A."/>
            <person name="Wong G.K."/>
            <person name="Wu C.I."/>
            <person name="Wu G."/>
            <person name="Yamamoto D."/>
            <person name="Yang H.P."/>
            <person name="Yang S.P."/>
            <person name="Yorke J.A."/>
            <person name="Yoshida K."/>
            <person name="Zdobnov E."/>
            <person name="Zhang P."/>
            <person name="Zhang Y."/>
            <person name="Zimin A.V."/>
            <person name="Baldwin J."/>
            <person name="Abdouelleil A."/>
            <person name="Abdulkadir J."/>
            <person name="Abebe A."/>
            <person name="Abera B."/>
            <person name="Abreu J."/>
            <person name="Acer S.C."/>
            <person name="Aftuck L."/>
            <person name="Alexander A."/>
            <person name="An P."/>
            <person name="Anderson E."/>
            <person name="Anderson S."/>
            <person name="Arachi H."/>
            <person name="Azer M."/>
            <person name="Bachantsang P."/>
            <person name="Barry A."/>
            <person name="Bayul T."/>
            <person name="Berlin A."/>
            <person name="Bessette D."/>
            <person name="Bloom T."/>
            <person name="Blye J."/>
            <person name="Boguslavskiy L."/>
            <person name="Bonnet C."/>
            <person name="Boukhgalter B."/>
            <person name="Bourzgui I."/>
            <person name="Brown A."/>
            <person name="Cahill P."/>
            <person name="Channer S."/>
            <person name="Cheshatsang Y."/>
            <person name="Chuda L."/>
            <person name="Citroen M."/>
            <person name="Collymore A."/>
            <person name="Cooke P."/>
            <person name="Costello M."/>
            <person name="D'Aco K."/>
            <person name="Daza R."/>
            <person name="De Haan G."/>
            <person name="DeGray S."/>
            <person name="DeMaso C."/>
            <person name="Dhargay N."/>
            <person name="Dooley K."/>
            <person name="Dooley E."/>
            <person name="Doricent M."/>
            <person name="Dorje P."/>
            <person name="Dorjee K."/>
            <person name="Dupes A."/>
            <person name="Elong R."/>
            <person name="Falk J."/>
            <person name="Farina A."/>
            <person name="Faro S."/>
            <person name="Ferguson D."/>
            <person name="Fisher S."/>
            <person name="Foley C.D."/>
            <person name="Franke A."/>
            <person name="Friedrich D."/>
            <person name="Gadbois L."/>
            <person name="Gearin G."/>
            <person name="Gearin C.R."/>
            <person name="Giannoukos G."/>
            <person name="Goode T."/>
            <person name="Graham J."/>
            <person name="Grandbois E."/>
            <person name="Grewal S."/>
            <person name="Gyaltsen K."/>
            <person name="Hafez N."/>
            <person name="Hagos B."/>
            <person name="Hall J."/>
            <person name="Henson C."/>
            <person name="Hollinger A."/>
            <person name="Honan T."/>
            <person name="Huard M.D."/>
            <person name="Hughes L."/>
            <person name="Hurhula B."/>
            <person name="Husby M.E."/>
            <person name="Kamat A."/>
            <person name="Kanga B."/>
            <person name="Kashin S."/>
            <person name="Khazanovich D."/>
            <person name="Kisner P."/>
            <person name="Lance K."/>
            <person name="Lara M."/>
            <person name="Lee W."/>
            <person name="Lennon N."/>
            <person name="Letendre F."/>
            <person name="LeVine R."/>
            <person name="Lipovsky A."/>
            <person name="Liu X."/>
            <person name="Liu J."/>
            <person name="Liu S."/>
            <person name="Lokyitsang T."/>
            <person name="Lokyitsang Y."/>
            <person name="Lubonja R."/>
            <person name="Lui A."/>
            <person name="MacDonald P."/>
            <person name="Magnisalis V."/>
            <person name="Maru K."/>
            <person name="Matthews C."/>
            <person name="McCusker W."/>
            <person name="McDonough S."/>
            <person name="Mehta T."/>
            <person name="Meldrim J."/>
            <person name="Meneus L."/>
            <person name="Mihai O."/>
            <person name="Mihalev A."/>
            <person name="Mihova T."/>
            <person name="Mittelman R."/>
            <person name="Mlenga V."/>
            <person name="Montmayeur A."/>
            <person name="Mulrain L."/>
            <person name="Navidi A."/>
            <person name="Naylor J."/>
            <person name="Negash T."/>
            <person name="Nguyen T."/>
            <person name="Nguyen N."/>
            <person name="Nicol R."/>
            <person name="Norbu C."/>
            <person name="Norbu N."/>
            <person name="Novod N."/>
            <person name="O'Neill B."/>
            <person name="Osman S."/>
            <person name="Markiewicz E."/>
            <person name="Oyono O.L."/>
            <person name="Patti C."/>
            <person name="Phunkhang P."/>
            <person name="Pierre F."/>
            <person name="Priest M."/>
            <person name="Raghuraman S."/>
            <person name="Rege F."/>
            <person name="Reyes R."/>
            <person name="Rise C."/>
            <person name="Rogov P."/>
            <person name="Ross K."/>
            <person name="Ryan E."/>
            <person name="Settipalli S."/>
            <person name="Shea T."/>
            <person name="Sherpa N."/>
            <person name="Shi L."/>
            <person name="Shih D."/>
            <person name="Sparrow T."/>
            <person name="Spaulding J."/>
            <person name="Stalker J."/>
            <person name="Stange-Thomann N."/>
            <person name="Stavropoulos S."/>
            <person name="Stone C."/>
            <person name="Strader C."/>
            <person name="Tesfaye S."/>
            <person name="Thomson T."/>
            <person name="Thoulutsang Y."/>
            <person name="Thoulutsang D."/>
            <person name="Topham K."/>
            <person name="Topping I."/>
            <person name="Tsamla T."/>
            <person name="Vassiliev H."/>
            <person name="Vo A."/>
            <person name="Wangchuk T."/>
            <person name="Wangdi T."/>
            <person name="Weiand M."/>
            <person name="Wilkinson J."/>
            <person name="Wilson A."/>
            <person name="Yadav S."/>
            <person name="Young G."/>
            <person name="Yu Q."/>
            <person name="Zembek L."/>
            <person name="Zhong D."/>
            <person name="Zimmer A."/>
            <person name="Zwirko Z."/>
            <person name="Jaffe D.B."/>
            <person name="Alvarez P."/>
            <person name="Brockman W."/>
            <person name="Butler J."/>
            <person name="Chin C."/>
            <person name="Gnerre S."/>
            <person name="Grabherr M."/>
            <person name="Kleber M."/>
            <person name="Mauceli E."/>
            <person name="MacCallum I."/>
        </authorList>
    </citation>
    <scope>NUCLEOTIDE SEQUENCE [LARGE SCALE GENOMIC DNA]</scope>
    <source>
        <strain evidence="3">TSC#15010-1051.87</strain>
        <strain evidence="5">Tucson 15010-1051.87</strain>
    </source>
</reference>
<feature type="region of interest" description="Disordered" evidence="1">
    <location>
        <begin position="52"/>
        <end position="81"/>
    </location>
</feature>
<name>A0A0Q9WCA3_DROVI</name>
<evidence type="ECO:0000313" key="4">
    <source>
        <dbReference type="EMBL" id="KRF78446.1"/>
    </source>
</evidence>
<dbReference type="PANTHER" id="PTHR14625">
    <property type="entry name" value="MICROCEPHALIN"/>
    <property type="match status" value="1"/>
</dbReference>
<reference evidence="3" key="3">
    <citation type="submission" date="2015-11" db="EMBL/GenBank/DDBJ databases">
        <authorList>
            <consortium name="FlyBase"/>
        </authorList>
    </citation>
    <scope>NUCLEOTIDE SEQUENCE</scope>
    <source>
        <strain evidence="3">TSC#15010-1051.87</strain>
    </source>
</reference>
<feature type="compositionally biased region" description="Polar residues" evidence="1">
    <location>
        <begin position="714"/>
        <end position="723"/>
    </location>
</feature>
<dbReference type="Pfam" id="PF12738">
    <property type="entry name" value="PTCB-BRCT"/>
    <property type="match status" value="1"/>
</dbReference>
<dbReference type="Proteomes" id="UP000008792">
    <property type="component" value="Unassembled WGS sequence"/>
</dbReference>
<proteinExistence type="predicted"/>
<dbReference type="OrthoDB" id="2384350at2759"/>
<dbReference type="Pfam" id="PF00533">
    <property type="entry name" value="BRCT"/>
    <property type="match status" value="1"/>
</dbReference>
<dbReference type="EMBL" id="CH940662">
    <property type="protein sequence ID" value="KRF78446.1"/>
    <property type="molecule type" value="Genomic_DNA"/>
</dbReference>
<dbReference type="STRING" id="7244.A0A0Q9WCA3"/>
<feature type="region of interest" description="Disordered" evidence="1">
    <location>
        <begin position="472"/>
        <end position="493"/>
    </location>
</feature>
<accession>A0A0Q9WCA3</accession>
<dbReference type="EMBL" id="CH940662">
    <property type="protein sequence ID" value="KRF78443.1"/>
    <property type="molecule type" value="Genomic_DNA"/>
</dbReference>
<dbReference type="Gene3D" id="3.40.50.10190">
    <property type="entry name" value="BRCT domain"/>
    <property type="match status" value="3"/>
</dbReference>
<feature type="region of interest" description="Disordered" evidence="1">
    <location>
        <begin position="702"/>
        <end position="725"/>
    </location>
</feature>
<dbReference type="SMR" id="A0A0Q9WCA3"/>
<dbReference type="CDD" id="cd17751">
    <property type="entry name" value="BRCT_microcephalin_rpt3"/>
    <property type="match status" value="1"/>
</dbReference>
<sequence length="1032" mass="116299">MWRTQIMGENKNKQTDLCTSDRAVTIEACASVTSIATTPAIAHMIMAPKPRAADYSPAASSPKHTPAKTPKQDPSLNHLQRDLNSPSAALRMRAMRALKSPTRAIYNNFDVPHAEISIITAEERNPPAPLTLSEILKDVIVYVEVRTGNDNRSEGVKTIIAKLGAQVNDRLLRNTTHVVFKDGLLSTYKRAQSWNIPIVSILWIEACKVQRRLCDPQQFPISNIHMYEYPELYGKLSRVRCMQPDSELNKRSRRRQGTPTNTKDKEDTQKRSALTSTTTPKNDITRFFKPLSQTKHLAEGEPTESPATNLLNRITNGSFTPLKTQIQAVDIAPQMEKTNEVDLDRIGDVSIEKPTAQKSLDFGDEKRVNMRRSNSLTVQPTQVSTPLRASRRRSSACGALTAELDACKVHSEPRMTRRRSSLLSMSQKTSIEMEKGLEPAAVVAETEPRMPRRRSSLQLAAPPIAEAMPELPVQSEQSIARRRSVSTMEPSTPKLLKKPTFQAIAEEPLVESATTSSMDMSTPVAQTKTPTIFNKTNYVQQTMEICMSRAVIISRATERRTVHTTDHMEISEVNDENRNPYLVQSMENVTTQTSLDSFSEHTPVPVFSSTRLPGSGGGSSVNRRRSLFNVDMELIHERINTINTTSQRRSLALANEAELGESRALAPLQAVVLDAINKEPKLTESKMRRLYTPNEEIAVLPSSSYSSGKSRQSIGGTSNASTDTVKRRRTLSALKPTAAVDPTVQKSEPGNEEFMTPCGSETTIDSASESHGDCVRSPKKRRTVFTMVHTNMHRDQVQVIHKAIRKLRGMRLDPTVTKRTTHLVSLEPRRTLNLLRGLMRGVWIVSYKWVLESMRVGKWVNEEKYELTSFSRAVEICRTERQAFGLSYRCELFRYMETFYVSSLCRPITFNNIKELLLLGGAKLTENRYKAKFIVGDKRRAEDDRIYLSPLWVLDSITAMQIQKFGKYLMKCAIVTPYGIRYEDPCQEQEEKPRRHLKAFDEVNIVAKFSIHVIVEIYSIKKTSRVSQFAII</sequence>
<feature type="domain" description="BRCT" evidence="2">
    <location>
        <begin position="809"/>
        <end position="867"/>
    </location>
</feature>
<evidence type="ECO:0000313" key="5">
    <source>
        <dbReference type="Proteomes" id="UP000008792"/>
    </source>
</evidence>
<feature type="compositionally biased region" description="Polar residues" evidence="1">
    <location>
        <begin position="72"/>
        <end position="81"/>
    </location>
</feature>
<feature type="region of interest" description="Disordered" evidence="1">
    <location>
        <begin position="245"/>
        <end position="284"/>
    </location>
</feature>
<feature type="compositionally biased region" description="Low complexity" evidence="1">
    <location>
        <begin position="702"/>
        <end position="713"/>
    </location>
</feature>
<dbReference type="InterPro" id="IPR001357">
    <property type="entry name" value="BRCT_dom"/>
</dbReference>
<organism evidence="3 5">
    <name type="scientific">Drosophila virilis</name>
    <name type="common">Fruit fly</name>
    <dbReference type="NCBI Taxonomy" id="7244"/>
    <lineage>
        <taxon>Eukaryota</taxon>
        <taxon>Metazoa</taxon>
        <taxon>Ecdysozoa</taxon>
        <taxon>Arthropoda</taxon>
        <taxon>Hexapoda</taxon>
        <taxon>Insecta</taxon>
        <taxon>Pterygota</taxon>
        <taxon>Neoptera</taxon>
        <taxon>Endopterygota</taxon>
        <taxon>Diptera</taxon>
        <taxon>Brachycera</taxon>
        <taxon>Muscomorpha</taxon>
        <taxon>Ephydroidea</taxon>
        <taxon>Drosophilidae</taxon>
        <taxon>Drosophila</taxon>
    </lineage>
</organism>
<dbReference type="SMART" id="SM00292">
    <property type="entry name" value="BRCT"/>
    <property type="match status" value="2"/>
</dbReference>
<dbReference type="CDD" id="cd17736">
    <property type="entry name" value="BRCT_microcephalin_rpt2"/>
    <property type="match status" value="1"/>
</dbReference>
<dbReference type="GO" id="GO:0000278">
    <property type="term" value="P:mitotic cell cycle"/>
    <property type="evidence" value="ECO:0007669"/>
    <property type="project" value="TreeGrafter"/>
</dbReference>
<reference evidence="3" key="2">
    <citation type="journal article" date="2008" name="Bioinformatics">
        <title>Assembly reconciliation.</title>
        <authorList>
            <person name="Zimin A.V."/>
            <person name="Smith D.R."/>
            <person name="Sutton G."/>
            <person name="Yorke J.A."/>
        </authorList>
    </citation>
    <scope>NUCLEOTIDE SEQUENCE</scope>
    <source>
        <strain evidence="3">TSC#15010-1051.87</strain>
    </source>
</reference>
<protein>
    <submittedName>
        <fullName evidence="3">Uncharacterized protein, isoform B</fullName>
    </submittedName>
    <submittedName>
        <fullName evidence="4">Uncharacterized protein, isoform E</fullName>
    </submittedName>
</protein>
<dbReference type="InterPro" id="IPR022047">
    <property type="entry name" value="Microcephalin-like"/>
</dbReference>
<keyword evidence="5" id="KW-1185">Reference proteome</keyword>
<dbReference type="InterPro" id="IPR036420">
    <property type="entry name" value="BRCT_dom_sf"/>
</dbReference>
<dbReference type="PROSITE" id="PS50172">
    <property type="entry name" value="BRCT"/>
    <property type="match status" value="2"/>
</dbReference>
<evidence type="ECO:0000256" key="1">
    <source>
        <dbReference type="SAM" id="MobiDB-lite"/>
    </source>
</evidence>
<feature type="compositionally biased region" description="Polar residues" evidence="1">
    <location>
        <begin position="271"/>
        <end position="282"/>
    </location>
</feature>
<feature type="domain" description="BRCT" evidence="2">
    <location>
        <begin position="131"/>
        <end position="221"/>
    </location>
</feature>
<gene>
    <name evidence="3" type="primary">Dvir\GJ18380</name>
    <name evidence="3" type="ORF">Dvir_GJ18380</name>
</gene>
<dbReference type="PANTHER" id="PTHR14625:SF3">
    <property type="entry name" value="MICROCEPHALIN"/>
    <property type="match status" value="1"/>
</dbReference>
<dbReference type="InParanoid" id="A0A0Q9WCA3"/>
<dbReference type="SUPFAM" id="SSF52113">
    <property type="entry name" value="BRCT domain"/>
    <property type="match status" value="3"/>
</dbReference>
<evidence type="ECO:0000313" key="3">
    <source>
        <dbReference type="EMBL" id="KRF78443.1"/>
    </source>
</evidence>
<dbReference type="CDD" id="cd17716">
    <property type="entry name" value="BRCT_microcephalin_rpt1"/>
    <property type="match status" value="1"/>
</dbReference>
<dbReference type="FunCoup" id="A0A0Q9WCA3">
    <property type="interactions" value="1783"/>
</dbReference>
<dbReference type="AlphaFoldDB" id="A0A0Q9WCA3"/>